<evidence type="ECO:0000313" key="2">
    <source>
        <dbReference type="Proteomes" id="UP001418222"/>
    </source>
</evidence>
<comment type="caution">
    <text evidence="1">The sequence shown here is derived from an EMBL/GenBank/DDBJ whole genome shotgun (WGS) entry which is preliminary data.</text>
</comment>
<gene>
    <name evidence="1" type="ORF">KSP39_PZI005167</name>
</gene>
<name>A0AAP0GB84_9ASPA</name>
<dbReference type="AlphaFoldDB" id="A0AAP0GB84"/>
<keyword evidence="2" id="KW-1185">Reference proteome</keyword>
<dbReference type="Proteomes" id="UP001418222">
    <property type="component" value="Unassembled WGS sequence"/>
</dbReference>
<evidence type="ECO:0000313" key="1">
    <source>
        <dbReference type="EMBL" id="KAK8949068.1"/>
    </source>
</evidence>
<proteinExistence type="predicted"/>
<reference evidence="1 2" key="1">
    <citation type="journal article" date="2022" name="Nat. Plants">
        <title>Genomes of leafy and leafless Platanthera orchids illuminate the evolution of mycoheterotrophy.</title>
        <authorList>
            <person name="Li M.H."/>
            <person name="Liu K.W."/>
            <person name="Li Z."/>
            <person name="Lu H.C."/>
            <person name="Ye Q.L."/>
            <person name="Zhang D."/>
            <person name="Wang J.Y."/>
            <person name="Li Y.F."/>
            <person name="Zhong Z.M."/>
            <person name="Liu X."/>
            <person name="Yu X."/>
            <person name="Liu D.K."/>
            <person name="Tu X.D."/>
            <person name="Liu B."/>
            <person name="Hao Y."/>
            <person name="Liao X.Y."/>
            <person name="Jiang Y.T."/>
            <person name="Sun W.H."/>
            <person name="Chen J."/>
            <person name="Chen Y.Q."/>
            <person name="Ai Y."/>
            <person name="Zhai J.W."/>
            <person name="Wu S.S."/>
            <person name="Zhou Z."/>
            <person name="Hsiao Y.Y."/>
            <person name="Wu W.L."/>
            <person name="Chen Y.Y."/>
            <person name="Lin Y.F."/>
            <person name="Hsu J.L."/>
            <person name="Li C.Y."/>
            <person name="Wang Z.W."/>
            <person name="Zhao X."/>
            <person name="Zhong W.Y."/>
            <person name="Ma X.K."/>
            <person name="Ma L."/>
            <person name="Huang J."/>
            <person name="Chen G.Z."/>
            <person name="Huang M.Z."/>
            <person name="Huang L."/>
            <person name="Peng D.H."/>
            <person name="Luo Y.B."/>
            <person name="Zou S.Q."/>
            <person name="Chen S.P."/>
            <person name="Lan S."/>
            <person name="Tsai W.C."/>
            <person name="Van de Peer Y."/>
            <person name="Liu Z.J."/>
        </authorList>
    </citation>
    <scope>NUCLEOTIDE SEQUENCE [LARGE SCALE GENOMIC DNA]</scope>
    <source>
        <strain evidence="1">Lor287</strain>
    </source>
</reference>
<protein>
    <submittedName>
        <fullName evidence="1">Uncharacterized protein</fullName>
    </submittedName>
</protein>
<sequence>MLGGWVKKTAALIILSVDSYCSCFLKGRPLRLRLQGAPITLTTTEVPALKGYCHVGYVGALSIDRAP</sequence>
<organism evidence="1 2">
    <name type="scientific">Platanthera zijinensis</name>
    <dbReference type="NCBI Taxonomy" id="2320716"/>
    <lineage>
        <taxon>Eukaryota</taxon>
        <taxon>Viridiplantae</taxon>
        <taxon>Streptophyta</taxon>
        <taxon>Embryophyta</taxon>
        <taxon>Tracheophyta</taxon>
        <taxon>Spermatophyta</taxon>
        <taxon>Magnoliopsida</taxon>
        <taxon>Liliopsida</taxon>
        <taxon>Asparagales</taxon>
        <taxon>Orchidaceae</taxon>
        <taxon>Orchidoideae</taxon>
        <taxon>Orchideae</taxon>
        <taxon>Orchidinae</taxon>
        <taxon>Platanthera</taxon>
    </lineage>
</organism>
<dbReference type="EMBL" id="JBBWWQ010000004">
    <property type="protein sequence ID" value="KAK8949068.1"/>
    <property type="molecule type" value="Genomic_DNA"/>
</dbReference>
<accession>A0AAP0GB84</accession>